<keyword evidence="3" id="KW-1185">Reference proteome</keyword>
<evidence type="ECO:0000256" key="1">
    <source>
        <dbReference type="SAM" id="MobiDB-lite"/>
    </source>
</evidence>
<dbReference type="EMBL" id="JACCAS010000001">
    <property type="protein sequence ID" value="NYH24690.1"/>
    <property type="molecule type" value="Genomic_DNA"/>
</dbReference>
<reference evidence="2 3" key="1">
    <citation type="submission" date="2020-07" db="EMBL/GenBank/DDBJ databases">
        <title>Exploring microbial biodiversity for novel pathways involved in the catabolism of aromatic compounds derived from lignin.</title>
        <authorList>
            <person name="Elkins J."/>
        </authorList>
    </citation>
    <scope>NUCLEOTIDE SEQUENCE [LARGE SCALE GENOMIC DNA]</scope>
    <source>
        <strain evidence="2 3">H2C3C</strain>
    </source>
</reference>
<sequence>MTTKPNTKRQEGATMSKEDLSKKIADARAALAKALTAGDPTAKLREYVRELEAEAQAAAAAQAAQEAAARAAEASKQAEREASIRAAAITLQEARNARLDAVRSHLSVRAIPDTRSSFV</sequence>
<dbReference type="RefSeq" id="WP_179744759.1">
    <property type="nucleotide sequence ID" value="NZ_JACCAS010000001.1"/>
</dbReference>
<accession>A0A7Y9WQU9</accession>
<evidence type="ECO:0000313" key="3">
    <source>
        <dbReference type="Proteomes" id="UP000540929"/>
    </source>
</evidence>
<organism evidence="2 3">
    <name type="scientific">Paraburkholderia bryophila</name>
    <dbReference type="NCBI Taxonomy" id="420952"/>
    <lineage>
        <taxon>Bacteria</taxon>
        <taxon>Pseudomonadati</taxon>
        <taxon>Pseudomonadota</taxon>
        <taxon>Betaproteobacteria</taxon>
        <taxon>Burkholderiales</taxon>
        <taxon>Burkholderiaceae</taxon>
        <taxon>Paraburkholderia</taxon>
    </lineage>
</organism>
<feature type="region of interest" description="Disordered" evidence="1">
    <location>
        <begin position="1"/>
        <end position="20"/>
    </location>
</feature>
<name>A0A7Y9WQU9_9BURK</name>
<protein>
    <submittedName>
        <fullName evidence="2">Uncharacterized protein with LGFP repeats</fullName>
    </submittedName>
</protein>
<feature type="compositionally biased region" description="Basic and acidic residues" evidence="1">
    <location>
        <begin position="8"/>
        <end position="20"/>
    </location>
</feature>
<dbReference type="AlphaFoldDB" id="A0A7Y9WQU9"/>
<proteinExistence type="predicted"/>
<dbReference type="Proteomes" id="UP000540929">
    <property type="component" value="Unassembled WGS sequence"/>
</dbReference>
<comment type="caution">
    <text evidence="2">The sequence shown here is derived from an EMBL/GenBank/DDBJ whole genome shotgun (WGS) entry which is preliminary data.</text>
</comment>
<gene>
    <name evidence="2" type="ORF">GGD40_004169</name>
</gene>
<evidence type="ECO:0000313" key="2">
    <source>
        <dbReference type="EMBL" id="NYH24690.1"/>
    </source>
</evidence>